<feature type="compositionally biased region" description="Low complexity" evidence="2">
    <location>
        <begin position="89"/>
        <end position="102"/>
    </location>
</feature>
<keyword evidence="4" id="KW-1185">Reference proteome</keyword>
<feature type="region of interest" description="Disordered" evidence="2">
    <location>
        <begin position="143"/>
        <end position="165"/>
    </location>
</feature>
<dbReference type="Proteomes" id="UP000287033">
    <property type="component" value="Unassembled WGS sequence"/>
</dbReference>
<dbReference type="PANTHER" id="PTHR16476">
    <property type="entry name" value="FAMILY WITH SEQUENCE SIMILARITY 216 MEMBER A"/>
    <property type="match status" value="1"/>
</dbReference>
<organism evidence="3 4">
    <name type="scientific">Chiloscyllium punctatum</name>
    <name type="common">Brownbanded bambooshark</name>
    <name type="synonym">Hemiscyllium punctatum</name>
    <dbReference type="NCBI Taxonomy" id="137246"/>
    <lineage>
        <taxon>Eukaryota</taxon>
        <taxon>Metazoa</taxon>
        <taxon>Chordata</taxon>
        <taxon>Craniata</taxon>
        <taxon>Vertebrata</taxon>
        <taxon>Chondrichthyes</taxon>
        <taxon>Elasmobranchii</taxon>
        <taxon>Galeomorphii</taxon>
        <taxon>Galeoidea</taxon>
        <taxon>Orectolobiformes</taxon>
        <taxon>Hemiscylliidae</taxon>
        <taxon>Chiloscyllium</taxon>
    </lineage>
</organism>
<feature type="non-terminal residue" evidence="3">
    <location>
        <position position="1"/>
    </location>
</feature>
<comment type="caution">
    <text evidence="3">The sequence shown here is derived from an EMBL/GenBank/DDBJ whole genome shotgun (WGS) entry which is preliminary data.</text>
</comment>
<dbReference type="EMBL" id="BEZZ01000045">
    <property type="protein sequence ID" value="GCC24039.1"/>
    <property type="molecule type" value="Genomic_DNA"/>
</dbReference>
<evidence type="ECO:0000256" key="2">
    <source>
        <dbReference type="SAM" id="MobiDB-lite"/>
    </source>
</evidence>
<name>A0A401S0X2_CHIPU</name>
<dbReference type="PANTHER" id="PTHR16476:SF4">
    <property type="entry name" value="PROTEIN FAM216A"/>
    <property type="match status" value="1"/>
</dbReference>
<sequence length="165" mass="19154">ENTLKPGHEDIIFQKLMIQMHPGLKAGQKRYLYSIANIYSTDHMHRLLQKQYLSMLQHRTQLGYITPREFQKYTDYLTKQSHKEIWKQSSRSSTAPSSKPSPTLQAGRPCFLPIIGEGSRRLHSRAPSKVNLKTKGVHVQLKQSEQIQKIKSEQAKQESRKETKK</sequence>
<gene>
    <name evidence="3" type="ORF">chiPu_0002438</name>
</gene>
<evidence type="ECO:0000256" key="1">
    <source>
        <dbReference type="ARBA" id="ARBA00008615"/>
    </source>
</evidence>
<proteinExistence type="inferred from homology"/>
<dbReference type="STRING" id="137246.A0A401S0X2"/>
<evidence type="ECO:0000313" key="3">
    <source>
        <dbReference type="EMBL" id="GCC24039.1"/>
    </source>
</evidence>
<evidence type="ECO:0000313" key="4">
    <source>
        <dbReference type="Proteomes" id="UP000287033"/>
    </source>
</evidence>
<dbReference type="OrthoDB" id="5980156at2759"/>
<dbReference type="Pfam" id="PF15107">
    <property type="entry name" value="FAM216B"/>
    <property type="match status" value="1"/>
</dbReference>
<feature type="region of interest" description="Disordered" evidence="2">
    <location>
        <begin position="84"/>
        <end position="109"/>
    </location>
</feature>
<dbReference type="InterPro" id="IPR029373">
    <property type="entry name" value="FAM216"/>
</dbReference>
<reference evidence="3 4" key="1">
    <citation type="journal article" date="2018" name="Nat. Ecol. Evol.">
        <title>Shark genomes provide insights into elasmobranch evolution and the origin of vertebrates.</title>
        <authorList>
            <person name="Hara Y"/>
            <person name="Yamaguchi K"/>
            <person name="Onimaru K"/>
            <person name="Kadota M"/>
            <person name="Koyanagi M"/>
            <person name="Keeley SD"/>
            <person name="Tatsumi K"/>
            <person name="Tanaka K"/>
            <person name="Motone F"/>
            <person name="Kageyama Y"/>
            <person name="Nozu R"/>
            <person name="Adachi N"/>
            <person name="Nishimura O"/>
            <person name="Nakagawa R"/>
            <person name="Tanegashima C"/>
            <person name="Kiyatake I"/>
            <person name="Matsumoto R"/>
            <person name="Murakumo K"/>
            <person name="Nishida K"/>
            <person name="Terakita A"/>
            <person name="Kuratani S"/>
            <person name="Sato K"/>
            <person name="Hyodo S Kuraku.S."/>
        </authorList>
    </citation>
    <scope>NUCLEOTIDE SEQUENCE [LARGE SCALE GENOMIC DNA]</scope>
</reference>
<comment type="similarity">
    <text evidence="1">Belongs to the FAM216 family.</text>
</comment>
<protein>
    <submittedName>
        <fullName evidence="3">Uncharacterized protein</fullName>
    </submittedName>
</protein>
<feature type="compositionally biased region" description="Basic and acidic residues" evidence="2">
    <location>
        <begin position="148"/>
        <end position="165"/>
    </location>
</feature>
<dbReference type="AlphaFoldDB" id="A0A401S0X2"/>
<accession>A0A401S0X2</accession>